<dbReference type="Proteomes" id="UP000218334">
    <property type="component" value="Unassembled WGS sequence"/>
</dbReference>
<sequence length="184" mass="20984">MVAVDYTEERRAAHNASSRRSYANQQQGCRLEPLVRQAACLAEIKVNSGHSHAERCSSLAEAMDQIKCHYARFGMLMQESPKSFANSMYQHYQRTVTADCPKGYRSYLDNAVLEMSAIEQSILQHEDIILNMTGVGKEMRWLHKLLEPVHTLVGWLEEMLMEAMISPACLKEKYKNGELAFLKV</sequence>
<keyword evidence="2" id="KW-1185">Reference proteome</keyword>
<proteinExistence type="predicted"/>
<organism evidence="1 2">
    <name type="scientific">Armillaria solidipes</name>
    <dbReference type="NCBI Taxonomy" id="1076256"/>
    <lineage>
        <taxon>Eukaryota</taxon>
        <taxon>Fungi</taxon>
        <taxon>Dikarya</taxon>
        <taxon>Basidiomycota</taxon>
        <taxon>Agaricomycotina</taxon>
        <taxon>Agaricomycetes</taxon>
        <taxon>Agaricomycetidae</taxon>
        <taxon>Agaricales</taxon>
        <taxon>Marasmiineae</taxon>
        <taxon>Physalacriaceae</taxon>
        <taxon>Armillaria</taxon>
    </lineage>
</organism>
<evidence type="ECO:0000313" key="2">
    <source>
        <dbReference type="Proteomes" id="UP000218334"/>
    </source>
</evidence>
<reference evidence="2" key="1">
    <citation type="journal article" date="2017" name="Nat. Ecol. Evol.">
        <title>Genome expansion and lineage-specific genetic innovations in the forest pathogenic fungi Armillaria.</title>
        <authorList>
            <person name="Sipos G."/>
            <person name="Prasanna A.N."/>
            <person name="Walter M.C."/>
            <person name="O'Connor E."/>
            <person name="Balint B."/>
            <person name="Krizsan K."/>
            <person name="Kiss B."/>
            <person name="Hess J."/>
            <person name="Varga T."/>
            <person name="Slot J."/>
            <person name="Riley R."/>
            <person name="Boka B."/>
            <person name="Rigling D."/>
            <person name="Barry K."/>
            <person name="Lee J."/>
            <person name="Mihaltcheva S."/>
            <person name="LaButti K."/>
            <person name="Lipzen A."/>
            <person name="Waldron R."/>
            <person name="Moloney N.M."/>
            <person name="Sperisen C."/>
            <person name="Kredics L."/>
            <person name="Vagvoelgyi C."/>
            <person name="Patrignani A."/>
            <person name="Fitzpatrick D."/>
            <person name="Nagy I."/>
            <person name="Doyle S."/>
            <person name="Anderson J.B."/>
            <person name="Grigoriev I.V."/>
            <person name="Gueldener U."/>
            <person name="Muensterkoetter M."/>
            <person name="Nagy L.G."/>
        </authorList>
    </citation>
    <scope>NUCLEOTIDE SEQUENCE [LARGE SCALE GENOMIC DNA]</scope>
    <source>
        <strain evidence="2">28-4</strain>
    </source>
</reference>
<name>A0A2H3B532_9AGAR</name>
<dbReference type="AlphaFoldDB" id="A0A2H3B532"/>
<gene>
    <name evidence="1" type="ORF">ARMSODRAFT_967936</name>
</gene>
<accession>A0A2H3B532</accession>
<protein>
    <submittedName>
        <fullName evidence="1">Uncharacterized protein</fullName>
    </submittedName>
</protein>
<evidence type="ECO:0000313" key="1">
    <source>
        <dbReference type="EMBL" id="PBK58166.1"/>
    </source>
</evidence>
<dbReference type="EMBL" id="KZ293603">
    <property type="protein sequence ID" value="PBK58166.1"/>
    <property type="molecule type" value="Genomic_DNA"/>
</dbReference>